<evidence type="ECO:0000259" key="1">
    <source>
        <dbReference type="Pfam" id="PF13614"/>
    </source>
</evidence>
<dbReference type="PANTHER" id="PTHR13696:SF52">
    <property type="entry name" value="PARA FAMILY PROTEIN CT_582"/>
    <property type="match status" value="1"/>
</dbReference>
<dbReference type="PANTHER" id="PTHR13696">
    <property type="entry name" value="P-LOOP CONTAINING NUCLEOSIDE TRIPHOSPHATE HYDROLASE"/>
    <property type="match status" value="1"/>
</dbReference>
<feature type="domain" description="AAA" evidence="1">
    <location>
        <begin position="1"/>
        <end position="177"/>
    </location>
</feature>
<dbReference type="CDD" id="cd02042">
    <property type="entry name" value="ParAB_family"/>
    <property type="match status" value="1"/>
</dbReference>
<evidence type="ECO:0000313" key="2">
    <source>
        <dbReference type="EMBL" id="TDU73199.1"/>
    </source>
</evidence>
<gene>
    <name evidence="2" type="ORF">EI77_01667</name>
</gene>
<comment type="caution">
    <text evidence="2">The sequence shown here is derived from an EMBL/GenBank/DDBJ whole genome shotgun (WGS) entry which is preliminary data.</text>
</comment>
<dbReference type="AlphaFoldDB" id="A0A4R7S5P3"/>
<dbReference type="PIRSF" id="PIRSF009320">
    <property type="entry name" value="Nuc_binding_HP_1000"/>
    <property type="match status" value="1"/>
</dbReference>
<protein>
    <submittedName>
        <fullName evidence="2">Chromosome partitioning protein</fullName>
    </submittedName>
</protein>
<accession>A0A4R7S5P3</accession>
<dbReference type="InterPro" id="IPR027417">
    <property type="entry name" value="P-loop_NTPase"/>
</dbReference>
<proteinExistence type="predicted"/>
<sequence length="257" mass="27974">MRIVAITNQKGGVGKTTTAINLSACLAQRGVRCLLIDLDSQGNATSGLGLAKEEGGSIYSALVEGSDPHDVIRSTRLPNLSIIRSHQELAGCEIELAQRGNHLTRLREVLDILRHSNHFDYAFLDCPPSLGVLMTSALAAADEMLVPIQCEYFGLEGLSSIVQVVQQIRDCGVNPNLLLEGIVMTMYDQRANLSNQVVNDVKNYFAEVIYNTIIPRTVRLGEAPSYGKSIIEYEPAGRGAQAYNALAEEFLARRAAK</sequence>
<dbReference type="InterPro" id="IPR050678">
    <property type="entry name" value="DNA_Partitioning_ATPase"/>
</dbReference>
<dbReference type="SUPFAM" id="SSF52540">
    <property type="entry name" value="P-loop containing nucleoside triphosphate hydrolases"/>
    <property type="match status" value="1"/>
</dbReference>
<dbReference type="Proteomes" id="UP000295662">
    <property type="component" value="Unassembled WGS sequence"/>
</dbReference>
<dbReference type="InterPro" id="IPR025669">
    <property type="entry name" value="AAA_dom"/>
</dbReference>
<evidence type="ECO:0000313" key="3">
    <source>
        <dbReference type="Proteomes" id="UP000295662"/>
    </source>
</evidence>
<dbReference type="OrthoDB" id="9815116at2"/>
<dbReference type="FunFam" id="3.40.50.300:FF:000285">
    <property type="entry name" value="Sporulation initiation inhibitor Soj"/>
    <property type="match status" value="1"/>
</dbReference>
<dbReference type="Pfam" id="PF13614">
    <property type="entry name" value="AAA_31"/>
    <property type="match status" value="1"/>
</dbReference>
<dbReference type="EMBL" id="SOCA01000002">
    <property type="protein sequence ID" value="TDU73199.1"/>
    <property type="molecule type" value="Genomic_DNA"/>
</dbReference>
<keyword evidence="3" id="KW-1185">Reference proteome</keyword>
<organism evidence="2 3">
    <name type="scientific">Prosthecobacter fusiformis</name>
    <dbReference type="NCBI Taxonomy" id="48464"/>
    <lineage>
        <taxon>Bacteria</taxon>
        <taxon>Pseudomonadati</taxon>
        <taxon>Verrucomicrobiota</taxon>
        <taxon>Verrucomicrobiia</taxon>
        <taxon>Verrucomicrobiales</taxon>
        <taxon>Verrucomicrobiaceae</taxon>
        <taxon>Prosthecobacter</taxon>
    </lineage>
</organism>
<reference evidence="2 3" key="1">
    <citation type="submission" date="2019-03" db="EMBL/GenBank/DDBJ databases">
        <title>Genomic Encyclopedia of Archaeal and Bacterial Type Strains, Phase II (KMG-II): from individual species to whole genera.</title>
        <authorList>
            <person name="Goeker M."/>
        </authorList>
    </citation>
    <scope>NUCLEOTIDE SEQUENCE [LARGE SCALE GENOMIC DNA]</scope>
    <source>
        <strain evidence="2 3">ATCC 25309</strain>
    </source>
</reference>
<name>A0A4R7S5P3_9BACT</name>
<dbReference type="RefSeq" id="WP_133794532.1">
    <property type="nucleotide sequence ID" value="NZ_SOCA01000002.1"/>
</dbReference>
<dbReference type="Gene3D" id="3.40.50.300">
    <property type="entry name" value="P-loop containing nucleotide triphosphate hydrolases"/>
    <property type="match status" value="1"/>
</dbReference>